<accession>A0A8E6YIQ9</accession>
<name>A0A8E6YIQ9_9CAUD</name>
<protein>
    <submittedName>
        <fullName evidence="1">DNA primase</fullName>
    </submittedName>
</protein>
<evidence type="ECO:0000313" key="1">
    <source>
        <dbReference type="EMBL" id="QVU02057.1"/>
    </source>
</evidence>
<dbReference type="Proteomes" id="UP000681521">
    <property type="component" value="Segment"/>
</dbReference>
<organism evidence="1 2">
    <name type="scientific">Enterococcus phage vB_EfaS_785CS</name>
    <dbReference type="NCBI Taxonomy" id="2836121"/>
    <lineage>
        <taxon>Viruses</taxon>
        <taxon>Duplodnaviria</taxon>
        <taxon>Heunggongvirae</taxon>
        <taxon>Uroviricota</taxon>
        <taxon>Caudoviricetes</taxon>
        <taxon>Efquatrovirus</taxon>
        <taxon>Efquatrovirus LY0322</taxon>
    </lineage>
</organism>
<reference evidence="1" key="1">
    <citation type="submission" date="2021-05" db="EMBL/GenBank/DDBJ databases">
        <authorList>
            <person name="Shixuan H."/>
        </authorList>
    </citation>
    <scope>NUCLEOTIDE SEQUENCE</scope>
</reference>
<evidence type="ECO:0000313" key="2">
    <source>
        <dbReference type="Proteomes" id="UP000681521"/>
    </source>
</evidence>
<dbReference type="EMBL" id="MZ182246">
    <property type="protein sequence ID" value="QVU02057.1"/>
    <property type="molecule type" value="Genomic_DNA"/>
</dbReference>
<sequence>MVNELQKVEYDQPVELSFISTLEKTLTPSKQYIKALKDYEKDHKEWEVDFKNGDVAKNAEPQRPEPTYDGLNAEALAVHMAKVLPVHASSTIGLPVVYNHDTQIYEVSEDNLEARLWQKLYNEFMMVYTPHYAENAKVANQFRNAVQRMAKNALASGANLPLMTKWTQIRLHLKMGHIALKRTH</sequence>
<proteinExistence type="predicted"/>